<dbReference type="ExpressionAtlas" id="A0A178U622">
    <property type="expression patterns" value="baseline and differential"/>
</dbReference>
<dbReference type="SUPFAM" id="SSF53098">
    <property type="entry name" value="Ribonuclease H-like"/>
    <property type="match status" value="1"/>
</dbReference>
<dbReference type="GO" id="GO:0015074">
    <property type="term" value="P:DNA integration"/>
    <property type="evidence" value="ECO:0007669"/>
    <property type="project" value="InterPro"/>
</dbReference>
<dbReference type="InterPro" id="IPR041588">
    <property type="entry name" value="Integrase_H2C2"/>
</dbReference>
<dbReference type="GO" id="GO:0003676">
    <property type="term" value="F:nucleic acid binding"/>
    <property type="evidence" value="ECO:0007669"/>
    <property type="project" value="InterPro"/>
</dbReference>
<evidence type="ECO:0000313" key="4">
    <source>
        <dbReference type="Proteomes" id="UP000078284"/>
    </source>
</evidence>
<evidence type="ECO:0000313" key="3">
    <source>
        <dbReference type="EMBL" id="OAO89338.1"/>
    </source>
</evidence>
<dbReference type="EMBL" id="LUHQ01000013">
    <property type="protein sequence ID" value="OAO89338.1"/>
    <property type="molecule type" value="Genomic_DNA"/>
</dbReference>
<accession>A0A178U622</accession>
<proteinExistence type="predicted"/>
<feature type="compositionally biased region" description="Basic and acidic residues" evidence="1">
    <location>
        <begin position="706"/>
        <end position="723"/>
    </location>
</feature>
<dbReference type="Pfam" id="PF17921">
    <property type="entry name" value="Integrase_H2C2"/>
    <property type="match status" value="1"/>
</dbReference>
<evidence type="ECO:0000256" key="1">
    <source>
        <dbReference type="SAM" id="MobiDB-lite"/>
    </source>
</evidence>
<feature type="domain" description="Integrase catalytic" evidence="2">
    <location>
        <begin position="130"/>
        <end position="242"/>
    </location>
</feature>
<evidence type="ECO:0000259" key="2">
    <source>
        <dbReference type="PROSITE" id="PS50994"/>
    </source>
</evidence>
<dbReference type="Gene3D" id="3.30.420.10">
    <property type="entry name" value="Ribonuclease H-like superfamily/Ribonuclease H"/>
    <property type="match status" value="1"/>
</dbReference>
<dbReference type="Proteomes" id="UP000078284">
    <property type="component" value="Unassembled WGS sequence"/>
</dbReference>
<dbReference type="InterPro" id="IPR036397">
    <property type="entry name" value="RNaseH_sf"/>
</dbReference>
<gene>
    <name evidence="3" type="ORF">AXX17_ATUG01760</name>
</gene>
<dbReference type="InterPro" id="IPR004312">
    <property type="entry name" value="ATHILA_Orf1_C"/>
</dbReference>
<comment type="caution">
    <text evidence="3">The sequence shown here is derived from an EMBL/GenBank/DDBJ whole genome shotgun (WGS) entry which is preliminary data.</text>
</comment>
<dbReference type="InterPro" id="IPR001584">
    <property type="entry name" value="Integrase_cat-core"/>
</dbReference>
<dbReference type="AlphaFoldDB" id="A0A178U622"/>
<reference evidence="4" key="1">
    <citation type="journal article" date="2016" name="Proc. Natl. Acad. Sci. U.S.A.">
        <title>Chromosome-level assembly of Arabidopsis thaliana Ler reveals the extent of translocation and inversion polymorphisms.</title>
        <authorList>
            <person name="Zapata L."/>
            <person name="Ding J."/>
            <person name="Willing E.M."/>
            <person name="Hartwig B."/>
            <person name="Bezdan D."/>
            <person name="Jiao W.B."/>
            <person name="Patel V."/>
            <person name="Velikkakam James G."/>
            <person name="Koornneef M."/>
            <person name="Ossowski S."/>
            <person name="Schneeberger K."/>
        </authorList>
    </citation>
    <scope>NUCLEOTIDE SEQUENCE [LARGE SCALE GENOMIC DNA]</scope>
    <source>
        <strain evidence="4">cv. Landsberg erecta</strain>
    </source>
</reference>
<dbReference type="PROSITE" id="PS50994">
    <property type="entry name" value="INTEGRASE"/>
    <property type="match status" value="1"/>
</dbReference>
<dbReference type="Gene3D" id="1.10.340.70">
    <property type="match status" value="1"/>
</dbReference>
<dbReference type="Pfam" id="PF00665">
    <property type="entry name" value="rve"/>
    <property type="match status" value="1"/>
</dbReference>
<dbReference type="PANTHER" id="PTHR47266">
    <property type="entry name" value="ENDONUCLEASE-RELATED"/>
    <property type="match status" value="1"/>
</dbReference>
<dbReference type="InterPro" id="IPR052160">
    <property type="entry name" value="Gypsy_RT_Integrase-like"/>
</dbReference>
<sequence length="729" mass="84756">MEIVDKKGGSPWYVDHVNYLACRVEPPNLTSYERKKFFRDIHHYYWDEHYLYTLCKDKIYRRCVSEDEVEGILLHCHGSAYAGHFATFKTVSKILQAGFWWPTIFKDAQEFVPKCDSCQRKGNIRRRNEMPQNPILEVEIFDVWGIDFMGPFPSSYGNKYILVAVDYISKWVEAIASPTNDAKVVLKLFKTIIFQRFGVPKVVISDGGKHFINKVFENLLWNHGVKHKVATPYHPQTSGQTPIGTTPFNLLYGKSCHLPVELEYKAMWAVKLLNFDIKTAEEKRLIQLSDLDEIRLETYESSKIYKERTKLFHDKKIITKDFQVGDQVLLLNSRLKLFPGKLKSRWSGPFCITEVRPYGAVTLAGKSGDLTVNGQRLKKYLADQILQETVDLWFRPYQFRLTEGLLDLWTLPAELDLNVSLDLLEPTTRPSFTFQDTRLQFRFTEEPLDRWRIMSNYSGSSSVDPDYNMDEIESTSYPCLTTLAQLGLLEDVQHLYQSCHLDTLMAYPYVAYEEETIQYLSTLQVELYQGGVVTPILITCGVPITSDGLEPWAMDIEHLRHCEFLEFAMVGDLHRFRFEITRIIEGDNIDFWPELGSLYYENAPPLDEDDLIEEAAEDGMDEDRAVEFDTSMYHFGEHLPPARESKSLKMPSRRFDELEHRPELSEQRVSHVPAKHSSFESREHKRRRKATLVRSSSRSCLIHSRRSLDRGAGRSRRREELMRSMKFTG</sequence>
<protein>
    <recommendedName>
        <fullName evidence="2">Integrase catalytic domain-containing protein</fullName>
    </recommendedName>
</protein>
<organism evidence="3 4">
    <name type="scientific">Arabidopsis thaliana</name>
    <name type="common">Mouse-ear cress</name>
    <dbReference type="NCBI Taxonomy" id="3702"/>
    <lineage>
        <taxon>Eukaryota</taxon>
        <taxon>Viridiplantae</taxon>
        <taxon>Streptophyta</taxon>
        <taxon>Embryophyta</taxon>
        <taxon>Tracheophyta</taxon>
        <taxon>Spermatophyta</taxon>
        <taxon>Magnoliopsida</taxon>
        <taxon>eudicotyledons</taxon>
        <taxon>Gunneridae</taxon>
        <taxon>Pentapetalae</taxon>
        <taxon>rosids</taxon>
        <taxon>malvids</taxon>
        <taxon>Brassicales</taxon>
        <taxon>Brassicaceae</taxon>
        <taxon>Camelineae</taxon>
        <taxon>Arabidopsis</taxon>
    </lineage>
</organism>
<dbReference type="InterPro" id="IPR012337">
    <property type="entry name" value="RNaseH-like_sf"/>
</dbReference>
<dbReference type="Pfam" id="PF03078">
    <property type="entry name" value="ATHILA"/>
    <property type="match status" value="1"/>
</dbReference>
<feature type="compositionally biased region" description="Basic and acidic residues" evidence="1">
    <location>
        <begin position="639"/>
        <end position="669"/>
    </location>
</feature>
<feature type="region of interest" description="Disordered" evidence="1">
    <location>
        <begin position="639"/>
        <end position="729"/>
    </location>
</feature>
<name>A0A178U622_ARATH</name>